<dbReference type="STRING" id="50376.A0A517LHF7"/>
<comment type="similarity">
    <text evidence="2">Belongs to the dynactin subunits 5/6 family. Dynactin subunit 6 subfamily.</text>
</comment>
<dbReference type="EMBL" id="CP042196">
    <property type="protein sequence ID" value="QDS75073.1"/>
    <property type="molecule type" value="Genomic_DNA"/>
</dbReference>
<reference evidence="8 9" key="1">
    <citation type="submission" date="2019-07" db="EMBL/GenBank/DDBJ databases">
        <title>Finished genome of Venturia effusa.</title>
        <authorList>
            <person name="Young C.A."/>
            <person name="Cox M.P."/>
            <person name="Ganley A.R.D."/>
            <person name="David W.J."/>
        </authorList>
    </citation>
    <scope>NUCLEOTIDE SEQUENCE [LARGE SCALE GENOMIC DNA]</scope>
    <source>
        <strain evidence="9">albino</strain>
    </source>
</reference>
<keyword evidence="4" id="KW-0963">Cytoplasm</keyword>
<evidence type="ECO:0000256" key="2">
    <source>
        <dbReference type="ARBA" id="ARBA00007719"/>
    </source>
</evidence>
<evidence type="ECO:0000256" key="6">
    <source>
        <dbReference type="ARBA" id="ARBA00034687"/>
    </source>
</evidence>
<evidence type="ECO:0000256" key="3">
    <source>
        <dbReference type="ARBA" id="ARBA00016573"/>
    </source>
</evidence>
<gene>
    <name evidence="8" type="ORF">FKW77_006759</name>
</gene>
<dbReference type="SUPFAM" id="SSF51161">
    <property type="entry name" value="Trimeric LpxA-like enzymes"/>
    <property type="match status" value="1"/>
</dbReference>
<dbReference type="GO" id="GO:0005869">
    <property type="term" value="C:dynactin complex"/>
    <property type="evidence" value="ECO:0007669"/>
    <property type="project" value="InterPro"/>
</dbReference>
<dbReference type="PANTHER" id="PTHR13072:SF0">
    <property type="entry name" value="DYNACTIN SUBUNIT 6"/>
    <property type="match status" value="1"/>
</dbReference>
<evidence type="ECO:0000256" key="4">
    <source>
        <dbReference type="ARBA" id="ARBA00022490"/>
    </source>
</evidence>
<evidence type="ECO:0000313" key="8">
    <source>
        <dbReference type="EMBL" id="QDS75073.1"/>
    </source>
</evidence>
<dbReference type="Gene3D" id="2.160.10.10">
    <property type="entry name" value="Hexapeptide repeat proteins"/>
    <property type="match status" value="1"/>
</dbReference>
<comment type="function">
    <text evidence="6">Part of the dynactin complex that activates the molecular motor dynein for ultra-processive transport along microtubules.</text>
</comment>
<dbReference type="Proteomes" id="UP000316270">
    <property type="component" value="Chromosome 12"/>
</dbReference>
<evidence type="ECO:0000256" key="5">
    <source>
        <dbReference type="ARBA" id="ARBA00023212"/>
    </source>
</evidence>
<dbReference type="AlphaFoldDB" id="A0A517LHF7"/>
<evidence type="ECO:0000256" key="1">
    <source>
        <dbReference type="ARBA" id="ARBA00004245"/>
    </source>
</evidence>
<feature type="region of interest" description="Disordered" evidence="7">
    <location>
        <begin position="1"/>
        <end position="36"/>
    </location>
</feature>
<protein>
    <recommendedName>
        <fullName evidence="3">Dynactin subunit 6</fullName>
    </recommendedName>
</protein>
<proteinExistence type="inferred from homology"/>
<sequence length="214" mass="22661">MSGDTSNRQSSSSNPRPSSKRLSTAPTAPRAPTNLDPTCTIASHALLTGHYSISVGANAILHPYSKIVSSQGLVEIGEGSMLWEKSVVGIDGVGGLEAGAEEKVTHLGKNVVVETGAIVEAGVVIGNGTLVESFTRIGEGSVIGKYCKIMTQISLSPGSVLEDYTIVYGPNQRRKDKTMERNHLVEDIKAAAHQKQIKGLQQLIPSNLAKWQTA</sequence>
<dbReference type="PANTHER" id="PTHR13072">
    <property type="entry name" value="DYNACTIN 6"/>
    <property type="match status" value="1"/>
</dbReference>
<keyword evidence="5" id="KW-0206">Cytoskeleton</keyword>
<dbReference type="GO" id="GO:0007052">
    <property type="term" value="P:mitotic spindle organization"/>
    <property type="evidence" value="ECO:0007669"/>
    <property type="project" value="TreeGrafter"/>
</dbReference>
<feature type="compositionally biased region" description="Low complexity" evidence="7">
    <location>
        <begin position="1"/>
        <end position="17"/>
    </location>
</feature>
<keyword evidence="9" id="KW-1185">Reference proteome</keyword>
<organism evidence="8 9">
    <name type="scientific">Venturia effusa</name>
    <dbReference type="NCBI Taxonomy" id="50376"/>
    <lineage>
        <taxon>Eukaryota</taxon>
        <taxon>Fungi</taxon>
        <taxon>Dikarya</taxon>
        <taxon>Ascomycota</taxon>
        <taxon>Pezizomycotina</taxon>
        <taxon>Dothideomycetes</taxon>
        <taxon>Pleosporomycetidae</taxon>
        <taxon>Venturiales</taxon>
        <taxon>Venturiaceae</taxon>
        <taxon>Venturia</taxon>
    </lineage>
</organism>
<accession>A0A517LHF7</accession>
<name>A0A517LHF7_9PEZI</name>
<dbReference type="InterPro" id="IPR011004">
    <property type="entry name" value="Trimer_LpxA-like_sf"/>
</dbReference>
<dbReference type="GO" id="GO:0070840">
    <property type="term" value="F:dynein complex binding"/>
    <property type="evidence" value="ECO:0007669"/>
    <property type="project" value="TreeGrafter"/>
</dbReference>
<evidence type="ECO:0000313" key="9">
    <source>
        <dbReference type="Proteomes" id="UP000316270"/>
    </source>
</evidence>
<evidence type="ECO:0000256" key="7">
    <source>
        <dbReference type="SAM" id="MobiDB-lite"/>
    </source>
</evidence>
<comment type="subcellular location">
    <subcellularLocation>
        <location evidence="1">Cytoplasm</location>
        <location evidence="1">Cytoskeleton</location>
    </subcellularLocation>
</comment>
<dbReference type="InterPro" id="IPR027777">
    <property type="entry name" value="DCTN6"/>
</dbReference>
<dbReference type="OrthoDB" id="2355at2759"/>